<reference evidence="1" key="1">
    <citation type="journal article" date="2021" name="PeerJ">
        <title>Extensive microbial diversity within the chicken gut microbiome revealed by metagenomics and culture.</title>
        <authorList>
            <person name="Gilroy R."/>
            <person name="Ravi A."/>
            <person name="Getino M."/>
            <person name="Pursley I."/>
            <person name="Horton D.L."/>
            <person name="Alikhan N.F."/>
            <person name="Baker D."/>
            <person name="Gharbi K."/>
            <person name="Hall N."/>
            <person name="Watson M."/>
            <person name="Adriaenssens E.M."/>
            <person name="Foster-Nyarko E."/>
            <person name="Jarju S."/>
            <person name="Secka A."/>
            <person name="Antonio M."/>
            <person name="Oren A."/>
            <person name="Chaudhuri R.R."/>
            <person name="La Ragione R."/>
            <person name="Hildebrand F."/>
            <person name="Pallen M.J."/>
        </authorList>
    </citation>
    <scope>NUCLEOTIDE SEQUENCE</scope>
    <source>
        <strain evidence="1">ChiSjej1B19-5720</strain>
    </source>
</reference>
<sequence>MENELMRREIGEAVAAGERALSSLYLAQEKLDSARKWGIYDMIGGGFFGGLMKHSRMNDAASYLEDAKQDLKVFQRELRDVHLPMDVHVDIGSFLTFADFFFDGLIVDYMVQAKIAEARRQVDEAALRVETLLSQLKGLLLEG</sequence>
<dbReference type="AlphaFoldDB" id="A0A9D2LRL3"/>
<dbReference type="EMBL" id="DWYZ01000099">
    <property type="protein sequence ID" value="HJB28147.1"/>
    <property type="molecule type" value="Genomic_DNA"/>
</dbReference>
<evidence type="ECO:0000313" key="1">
    <source>
        <dbReference type="EMBL" id="HJB28147.1"/>
    </source>
</evidence>
<gene>
    <name evidence="1" type="ORF">IAA06_05050</name>
</gene>
<name>A0A9D2LRL3_9FIRM</name>
<comment type="caution">
    <text evidence="1">The sequence shown here is derived from an EMBL/GenBank/DDBJ whole genome shotgun (WGS) entry which is preliminary data.</text>
</comment>
<protein>
    <submittedName>
        <fullName evidence="1">Uncharacterized protein</fullName>
    </submittedName>
</protein>
<organism evidence="1 2">
    <name type="scientific">Candidatus Blautia faecavium</name>
    <dbReference type="NCBI Taxonomy" id="2838487"/>
    <lineage>
        <taxon>Bacteria</taxon>
        <taxon>Bacillati</taxon>
        <taxon>Bacillota</taxon>
        <taxon>Clostridia</taxon>
        <taxon>Lachnospirales</taxon>
        <taxon>Lachnospiraceae</taxon>
        <taxon>Blautia</taxon>
    </lineage>
</organism>
<reference evidence="1" key="2">
    <citation type="submission" date="2021-04" db="EMBL/GenBank/DDBJ databases">
        <authorList>
            <person name="Gilroy R."/>
        </authorList>
    </citation>
    <scope>NUCLEOTIDE SEQUENCE</scope>
    <source>
        <strain evidence="1">ChiSjej1B19-5720</strain>
    </source>
</reference>
<accession>A0A9D2LRL3</accession>
<dbReference type="Proteomes" id="UP000823842">
    <property type="component" value="Unassembled WGS sequence"/>
</dbReference>
<evidence type="ECO:0000313" key="2">
    <source>
        <dbReference type="Proteomes" id="UP000823842"/>
    </source>
</evidence>
<proteinExistence type="predicted"/>